<dbReference type="InterPro" id="IPR018713">
    <property type="entry name" value="MPAB/Lcp_cat_dom"/>
</dbReference>
<accession>A0A3P8IZ21</accession>
<dbReference type="GO" id="GO:0016491">
    <property type="term" value="F:oxidoreductase activity"/>
    <property type="evidence" value="ECO:0007669"/>
    <property type="project" value="InterPro"/>
</dbReference>
<evidence type="ECO:0000313" key="3">
    <source>
        <dbReference type="Proteomes" id="UP000274346"/>
    </source>
</evidence>
<dbReference type="Pfam" id="PF09995">
    <property type="entry name" value="MPAB_Lcp_cat"/>
    <property type="match status" value="1"/>
</dbReference>
<reference evidence="2 3" key="1">
    <citation type="submission" date="2018-12" db="EMBL/GenBank/DDBJ databases">
        <authorList>
            <consortium name="Pathogen Informatics"/>
        </authorList>
    </citation>
    <scope>NUCLEOTIDE SEQUENCE [LARGE SCALE GENOMIC DNA]</scope>
    <source>
        <strain evidence="2 3">NCTC13098</strain>
    </source>
</reference>
<protein>
    <submittedName>
        <fullName evidence="2">Uncharacterized protein conserved in bacteria</fullName>
    </submittedName>
</protein>
<dbReference type="EMBL" id="LR131271">
    <property type="protein sequence ID" value="VDR27409.1"/>
    <property type="molecule type" value="Genomic_DNA"/>
</dbReference>
<name>A0A3P8IZ21_RAOTE</name>
<dbReference type="PANTHER" id="PTHR36151:SF3">
    <property type="entry name" value="ER-BOUND OXYGENASE MPAB_MPAB'_RUBBER OXYGENASE CATALYTIC DOMAIN-CONTAINING PROTEIN"/>
    <property type="match status" value="1"/>
</dbReference>
<evidence type="ECO:0000313" key="2">
    <source>
        <dbReference type="EMBL" id="VDR27409.1"/>
    </source>
</evidence>
<feature type="domain" description="ER-bound oxygenase mpaB/mpaB'/Rubber oxygenase catalytic" evidence="1">
    <location>
        <begin position="42"/>
        <end position="272"/>
    </location>
</feature>
<dbReference type="Proteomes" id="UP000274346">
    <property type="component" value="Chromosome"/>
</dbReference>
<sequence length="291" mass="32477">MSSIRGMIEAQVLGLTGMALKEIDFERPLGEPGLFGPRSAIWPVHGDFTSMLCGGISALLLQMLHPLALAGVWDHSNFREDIFGRLRRTSQFISATTFGTTDDAERLIAKIRGIHLRVSGRDRDGTPYAASDPALLTWVHVAECSSFMASHLRYRRTVVSEARQAQYFAEAGEIARRLGARDIPLTPRQVAEYLQDMRPRLRCDERTQEVAQVLFATRLPGRLSQPVGQLMMRAGVDLLPPWAQEMLSLRINPLQRQATRLAVHGIARVLRASVRNGAWHCAMRRMNGGVL</sequence>
<dbReference type="KEGG" id="rtg:NCTC13098_03778"/>
<gene>
    <name evidence="2" type="ORF">NCTC13098_03778</name>
</gene>
<evidence type="ECO:0000259" key="1">
    <source>
        <dbReference type="Pfam" id="PF09995"/>
    </source>
</evidence>
<organism evidence="2 3">
    <name type="scientific">Raoultella terrigena</name>
    <name type="common">Klebsiella terrigena</name>
    <dbReference type="NCBI Taxonomy" id="577"/>
    <lineage>
        <taxon>Bacteria</taxon>
        <taxon>Pseudomonadati</taxon>
        <taxon>Pseudomonadota</taxon>
        <taxon>Gammaproteobacteria</taxon>
        <taxon>Enterobacterales</taxon>
        <taxon>Enterobacteriaceae</taxon>
        <taxon>Klebsiella/Raoultella group</taxon>
        <taxon>Raoultella</taxon>
    </lineage>
</organism>
<dbReference type="PANTHER" id="PTHR36151">
    <property type="entry name" value="BLR2777 PROTEIN"/>
    <property type="match status" value="1"/>
</dbReference>
<proteinExistence type="predicted"/>
<dbReference type="AlphaFoldDB" id="A0A3P8IZ21"/>